<evidence type="ECO:0000256" key="1">
    <source>
        <dbReference type="ARBA" id="ARBA00022617"/>
    </source>
</evidence>
<feature type="transmembrane region" description="Helical" evidence="6">
    <location>
        <begin position="78"/>
        <end position="101"/>
    </location>
</feature>
<dbReference type="Gene3D" id="1.10.760.10">
    <property type="entry name" value="Cytochrome c-like domain"/>
    <property type="match status" value="2"/>
</dbReference>
<feature type="domain" description="Cytochrome c" evidence="7">
    <location>
        <begin position="172"/>
        <end position="351"/>
    </location>
</feature>
<feature type="transmembrane region" description="Helical" evidence="6">
    <location>
        <begin position="113"/>
        <end position="131"/>
    </location>
</feature>
<dbReference type="GO" id="GO:0020037">
    <property type="term" value="F:heme binding"/>
    <property type="evidence" value="ECO:0007669"/>
    <property type="project" value="InterPro"/>
</dbReference>
<dbReference type="InterPro" id="IPR036909">
    <property type="entry name" value="Cyt_c-like_dom_sf"/>
</dbReference>
<dbReference type="eggNOG" id="ENOG5033JXH">
    <property type="taxonomic scope" value="Bacteria"/>
</dbReference>
<evidence type="ECO:0000256" key="6">
    <source>
        <dbReference type="SAM" id="Phobius"/>
    </source>
</evidence>
<evidence type="ECO:0000313" key="8">
    <source>
        <dbReference type="EMBL" id="EDM75510.1"/>
    </source>
</evidence>
<dbReference type="PROSITE" id="PS51007">
    <property type="entry name" value="CYTC"/>
    <property type="match status" value="1"/>
</dbReference>
<keyword evidence="6" id="KW-1133">Transmembrane helix</keyword>
<dbReference type="EMBL" id="ABCS01000089">
    <property type="protein sequence ID" value="EDM75510.1"/>
    <property type="molecule type" value="Genomic_DNA"/>
</dbReference>
<reference evidence="8 9" key="1">
    <citation type="submission" date="2007-06" db="EMBL/GenBank/DDBJ databases">
        <authorList>
            <person name="Shimkets L."/>
            <person name="Ferriera S."/>
            <person name="Johnson J."/>
            <person name="Kravitz S."/>
            <person name="Beeson K."/>
            <person name="Sutton G."/>
            <person name="Rogers Y.-H."/>
            <person name="Friedman R."/>
            <person name="Frazier M."/>
            <person name="Venter J.C."/>
        </authorList>
    </citation>
    <scope>NUCLEOTIDE SEQUENCE [LARGE SCALE GENOMIC DNA]</scope>
    <source>
        <strain evidence="8 9">SIR-1</strain>
    </source>
</reference>
<evidence type="ECO:0000256" key="4">
    <source>
        <dbReference type="PROSITE-ProRule" id="PRU00433"/>
    </source>
</evidence>
<dbReference type="GO" id="GO:0046872">
    <property type="term" value="F:metal ion binding"/>
    <property type="evidence" value="ECO:0007669"/>
    <property type="project" value="UniProtKB-KW"/>
</dbReference>
<dbReference type="Proteomes" id="UP000005801">
    <property type="component" value="Unassembled WGS sequence"/>
</dbReference>
<comment type="caution">
    <text evidence="8">The sequence shown here is derived from an EMBL/GenBank/DDBJ whole genome shotgun (WGS) entry which is preliminary data.</text>
</comment>
<keyword evidence="5" id="KW-0175">Coiled coil</keyword>
<accession>A6GF51</accession>
<keyword evidence="9" id="KW-1185">Reference proteome</keyword>
<evidence type="ECO:0000313" key="9">
    <source>
        <dbReference type="Proteomes" id="UP000005801"/>
    </source>
</evidence>
<evidence type="ECO:0000256" key="2">
    <source>
        <dbReference type="ARBA" id="ARBA00022723"/>
    </source>
</evidence>
<feature type="transmembrane region" description="Helical" evidence="6">
    <location>
        <begin position="39"/>
        <end position="58"/>
    </location>
</feature>
<proteinExistence type="predicted"/>
<gene>
    <name evidence="8" type="ORF">PPSIR1_31553</name>
</gene>
<dbReference type="STRING" id="391625.PPSIR1_31553"/>
<dbReference type="InterPro" id="IPR009056">
    <property type="entry name" value="Cyt_c-like_dom"/>
</dbReference>
<evidence type="ECO:0000259" key="7">
    <source>
        <dbReference type="PROSITE" id="PS51007"/>
    </source>
</evidence>
<dbReference type="SUPFAM" id="SSF46626">
    <property type="entry name" value="Cytochrome c"/>
    <property type="match status" value="2"/>
</dbReference>
<keyword evidence="3 4" id="KW-0408">Iron</keyword>
<evidence type="ECO:0000256" key="3">
    <source>
        <dbReference type="ARBA" id="ARBA00023004"/>
    </source>
</evidence>
<protein>
    <recommendedName>
        <fullName evidence="7">Cytochrome c domain-containing protein</fullName>
    </recommendedName>
</protein>
<keyword evidence="2 4" id="KW-0479">Metal-binding</keyword>
<sequence>MWLGILFLILAITAVFLQAWLWGPKFWNEKEKKTEAPRAWLRVHAAVGYLYGLIYVVMMWNMVPRLWEYQYELPARTVIHAVVAIVLGVLLITKILILLFFRHFEEAMPKFGFGLLMCTVILITLSVPHAARAVDLQGRISDEDNIARVQKVLGELDFGEQSVDMDELTSRSGLQHGRDLLVNKCVSCHDMRTILLKPRTGKRWHDVVVRMKDKPDPFSAEPLLDEEIPYITAYLIAITPDIQASRKRKVEVEREREEMRTKAQEALAKAPEAAGEDVGADSGKTIAVDETAAKAILDNRCTDCHELDEVEAHGGGDVTEWAKVISEMVEEGAEIPDDEATQLAAYLAKVYPK</sequence>
<dbReference type="AlphaFoldDB" id="A6GF51"/>
<name>A6GF51_9BACT</name>
<keyword evidence="6" id="KW-0472">Membrane</keyword>
<keyword evidence="1 4" id="KW-0349">Heme</keyword>
<dbReference type="GO" id="GO:0009055">
    <property type="term" value="F:electron transfer activity"/>
    <property type="evidence" value="ECO:0007669"/>
    <property type="project" value="InterPro"/>
</dbReference>
<organism evidence="8 9">
    <name type="scientific">Plesiocystis pacifica SIR-1</name>
    <dbReference type="NCBI Taxonomy" id="391625"/>
    <lineage>
        <taxon>Bacteria</taxon>
        <taxon>Pseudomonadati</taxon>
        <taxon>Myxococcota</taxon>
        <taxon>Polyangia</taxon>
        <taxon>Nannocystales</taxon>
        <taxon>Nannocystaceae</taxon>
        <taxon>Plesiocystis</taxon>
    </lineage>
</organism>
<feature type="transmembrane region" description="Helical" evidence="6">
    <location>
        <begin position="6"/>
        <end position="27"/>
    </location>
</feature>
<feature type="coiled-coil region" evidence="5">
    <location>
        <begin position="242"/>
        <end position="269"/>
    </location>
</feature>
<keyword evidence="6" id="KW-0812">Transmembrane</keyword>
<evidence type="ECO:0000256" key="5">
    <source>
        <dbReference type="SAM" id="Coils"/>
    </source>
</evidence>